<gene>
    <name evidence="1" type="ORF">CBLFYP62_01356</name>
</gene>
<dbReference type="EMBL" id="CACRTU010000013">
    <property type="protein sequence ID" value="VYU06162.1"/>
    <property type="molecule type" value="Genomic_DNA"/>
</dbReference>
<sequence>MTEVALAMFYILFIVMYHNEVQKLNKIELYNTILSMQLSKTFNDIQNVKTSQEMSRIYRHDLRHPLSLLYGFAENGNIDKVKDYLLQTKKDL</sequence>
<dbReference type="AlphaFoldDB" id="A0A6N3BQF2"/>
<name>A0A6N3BQF2_CLOBU</name>
<protein>
    <submittedName>
        <fullName evidence="1">Uncharacterized protein</fullName>
    </submittedName>
</protein>
<dbReference type="RefSeq" id="WP_124230930.1">
    <property type="nucleotide sequence ID" value="NZ_CACRTU010000013.1"/>
</dbReference>
<proteinExistence type="predicted"/>
<reference evidence="1" key="1">
    <citation type="submission" date="2019-11" db="EMBL/GenBank/DDBJ databases">
        <authorList>
            <person name="Feng L."/>
        </authorList>
    </citation>
    <scope>NUCLEOTIDE SEQUENCE</scope>
    <source>
        <strain evidence="1">CButyricumLFYP62</strain>
    </source>
</reference>
<accession>A0A6N3BQF2</accession>
<evidence type="ECO:0000313" key="1">
    <source>
        <dbReference type="EMBL" id="VYU06162.1"/>
    </source>
</evidence>
<organism evidence="1">
    <name type="scientific">Clostridium butyricum</name>
    <dbReference type="NCBI Taxonomy" id="1492"/>
    <lineage>
        <taxon>Bacteria</taxon>
        <taxon>Bacillati</taxon>
        <taxon>Bacillota</taxon>
        <taxon>Clostridia</taxon>
        <taxon>Eubacteriales</taxon>
        <taxon>Clostridiaceae</taxon>
        <taxon>Clostridium</taxon>
    </lineage>
</organism>